<sequence>MSQTTEFKTGKIYATIFVAASGFHYTLSLMMNKTTAKKLHARELSPGNFVFEAANQTIAQSNSLCVALEIGSMSSYSVEQIIQLLQSIPMVLPECDVQTDGRFRCRVWLKQALRVLNLNGIIKCSDADKVVNGELKVLAKENSDNVERGVGSFKVYVSRYSA</sequence>
<evidence type="ECO:0000313" key="3">
    <source>
        <dbReference type="Proteomes" id="UP001498398"/>
    </source>
</evidence>
<keyword evidence="1" id="KW-0812">Transmembrane</keyword>
<keyword evidence="1" id="KW-0472">Membrane</keyword>
<keyword evidence="3" id="KW-1185">Reference proteome</keyword>
<name>A0ABR1J9G4_9AGAR</name>
<accession>A0ABR1J9G4</accession>
<comment type="caution">
    <text evidence="2">The sequence shown here is derived from an EMBL/GenBank/DDBJ whole genome shotgun (WGS) entry which is preliminary data.</text>
</comment>
<gene>
    <name evidence="2" type="ORF">VKT23_011592</name>
</gene>
<reference evidence="2 3" key="1">
    <citation type="submission" date="2024-01" db="EMBL/GenBank/DDBJ databases">
        <title>A draft genome for the cacao thread blight pathogen Marasmiellus scandens.</title>
        <authorList>
            <person name="Baruah I.K."/>
            <person name="Leung J."/>
            <person name="Bukari Y."/>
            <person name="Amoako-Attah I."/>
            <person name="Meinhardt L.W."/>
            <person name="Bailey B.A."/>
            <person name="Cohen S.P."/>
        </authorList>
    </citation>
    <scope>NUCLEOTIDE SEQUENCE [LARGE SCALE GENOMIC DNA]</scope>
    <source>
        <strain evidence="2 3">GH-19</strain>
    </source>
</reference>
<feature type="transmembrane region" description="Helical" evidence="1">
    <location>
        <begin position="12"/>
        <end position="32"/>
    </location>
</feature>
<dbReference type="EMBL" id="JBANRG010000025">
    <property type="protein sequence ID" value="KAK7454081.1"/>
    <property type="molecule type" value="Genomic_DNA"/>
</dbReference>
<protein>
    <submittedName>
        <fullName evidence="2">Uncharacterized protein</fullName>
    </submittedName>
</protein>
<organism evidence="2 3">
    <name type="scientific">Marasmiellus scandens</name>
    <dbReference type="NCBI Taxonomy" id="2682957"/>
    <lineage>
        <taxon>Eukaryota</taxon>
        <taxon>Fungi</taxon>
        <taxon>Dikarya</taxon>
        <taxon>Basidiomycota</taxon>
        <taxon>Agaricomycotina</taxon>
        <taxon>Agaricomycetes</taxon>
        <taxon>Agaricomycetidae</taxon>
        <taxon>Agaricales</taxon>
        <taxon>Marasmiineae</taxon>
        <taxon>Omphalotaceae</taxon>
        <taxon>Marasmiellus</taxon>
    </lineage>
</organism>
<dbReference type="Proteomes" id="UP001498398">
    <property type="component" value="Unassembled WGS sequence"/>
</dbReference>
<proteinExistence type="predicted"/>
<evidence type="ECO:0000256" key="1">
    <source>
        <dbReference type="SAM" id="Phobius"/>
    </source>
</evidence>
<keyword evidence="1" id="KW-1133">Transmembrane helix</keyword>
<evidence type="ECO:0000313" key="2">
    <source>
        <dbReference type="EMBL" id="KAK7454081.1"/>
    </source>
</evidence>